<protein>
    <submittedName>
        <fullName evidence="2">Uncharacterized protein</fullName>
    </submittedName>
</protein>
<reference evidence="2" key="1">
    <citation type="submission" date="2022-11" db="EMBL/GenBank/DDBJ databases">
        <title>Genome Resource of Sclerotinia nivalis Strain SnTB1, a Plant Pathogen Isolated from American Ginseng.</title>
        <authorList>
            <person name="Fan S."/>
        </authorList>
    </citation>
    <scope>NUCLEOTIDE SEQUENCE</scope>
    <source>
        <strain evidence="2">SnTB1</strain>
    </source>
</reference>
<keyword evidence="3" id="KW-1185">Reference proteome</keyword>
<gene>
    <name evidence="2" type="ORF">OCU04_009911</name>
</gene>
<dbReference type="OrthoDB" id="3469313at2759"/>
<organism evidence="2 3">
    <name type="scientific">Sclerotinia nivalis</name>
    <dbReference type="NCBI Taxonomy" id="352851"/>
    <lineage>
        <taxon>Eukaryota</taxon>
        <taxon>Fungi</taxon>
        <taxon>Dikarya</taxon>
        <taxon>Ascomycota</taxon>
        <taxon>Pezizomycotina</taxon>
        <taxon>Leotiomycetes</taxon>
        <taxon>Helotiales</taxon>
        <taxon>Sclerotiniaceae</taxon>
        <taxon>Sclerotinia</taxon>
    </lineage>
</organism>
<comment type="caution">
    <text evidence="2">The sequence shown here is derived from an EMBL/GenBank/DDBJ whole genome shotgun (WGS) entry which is preliminary data.</text>
</comment>
<dbReference type="AlphaFoldDB" id="A0A9X0DGI2"/>
<proteinExistence type="predicted"/>
<sequence length="342" mass="38123">MTEPSSFPGNMAVIPSASSGALPAAPLADSSTPVTTTGMALRSGKSVGMAPNHSRKRKVTSTSEPSLTSKKTRTTDGASLTGDSGRDGIVEGGILKIDSKQATKMFITKSNKSQFAIPIEVFNEVLQITQERGDIATLICLGLTNKDLWGYAFNKKLITDETASNLPSSVKKTLASCLVQWMGPQYRPAGNAMLSFGEDHACNIMFLPRSFYGTTRDNEEETGLVARYKDVDRTYIPRRVEGGEAIYSRLPAPIGLGGEWYEYALNVIIEEAREWERDGDKDWVDCLDEFWLDYEWSELKKWVDSDYHEAEDSEDGHCGEHYELMRMKCELRELERSLSYYS</sequence>
<feature type="compositionally biased region" description="Polar residues" evidence="1">
    <location>
        <begin position="60"/>
        <end position="82"/>
    </location>
</feature>
<feature type="region of interest" description="Disordered" evidence="1">
    <location>
        <begin position="1"/>
        <end position="85"/>
    </location>
</feature>
<feature type="compositionally biased region" description="Low complexity" evidence="1">
    <location>
        <begin position="15"/>
        <end position="33"/>
    </location>
</feature>
<accession>A0A9X0DGI2</accession>
<evidence type="ECO:0000313" key="2">
    <source>
        <dbReference type="EMBL" id="KAJ8060827.1"/>
    </source>
</evidence>
<dbReference type="Proteomes" id="UP001152300">
    <property type="component" value="Unassembled WGS sequence"/>
</dbReference>
<evidence type="ECO:0000313" key="3">
    <source>
        <dbReference type="Proteomes" id="UP001152300"/>
    </source>
</evidence>
<name>A0A9X0DGI2_9HELO</name>
<evidence type="ECO:0000256" key="1">
    <source>
        <dbReference type="SAM" id="MobiDB-lite"/>
    </source>
</evidence>
<dbReference type="EMBL" id="JAPEIS010000012">
    <property type="protein sequence ID" value="KAJ8060827.1"/>
    <property type="molecule type" value="Genomic_DNA"/>
</dbReference>